<feature type="binding site" evidence="1">
    <location>
        <position position="230"/>
    </location>
    <ligand>
        <name>ATP</name>
        <dbReference type="ChEBI" id="CHEBI:30616"/>
    </ligand>
</feature>
<keyword evidence="4" id="KW-0472">Membrane</keyword>
<feature type="binding site" evidence="1">
    <location>
        <position position="93"/>
    </location>
    <ligand>
        <name>ATP</name>
        <dbReference type="ChEBI" id="CHEBI:30616"/>
    </ligand>
</feature>
<dbReference type="InterPro" id="IPR040198">
    <property type="entry name" value="Fido_containing"/>
</dbReference>
<dbReference type="eggNOG" id="COG3177">
    <property type="taxonomic scope" value="Bacteria"/>
</dbReference>
<dbReference type="InterPro" id="IPR003812">
    <property type="entry name" value="Fido"/>
</dbReference>
<accession>S3CCX0</accession>
<keyword evidence="1" id="KW-0067">ATP-binding</keyword>
<evidence type="ECO:0000259" key="5">
    <source>
        <dbReference type="PROSITE" id="PS51459"/>
    </source>
</evidence>
<feature type="active site" evidence="2">
    <location>
        <position position="230"/>
    </location>
</feature>
<dbReference type="Pfam" id="PF02661">
    <property type="entry name" value="Fic"/>
    <property type="match status" value="1"/>
</dbReference>
<dbReference type="HOGENOM" id="CLU_047250_1_1_4"/>
<name>S3CCX0_9BURK</name>
<comment type="caution">
    <text evidence="6">The sequence shown here is derived from an EMBL/GenBank/DDBJ whole genome shotgun (WGS) entry which is preliminary data.</text>
</comment>
<evidence type="ECO:0000313" key="6">
    <source>
        <dbReference type="EMBL" id="EPD98404.1"/>
    </source>
</evidence>
<gene>
    <name evidence="6" type="ORF">HMPREF1476_01789</name>
</gene>
<evidence type="ECO:0000256" key="4">
    <source>
        <dbReference type="SAM" id="Phobius"/>
    </source>
</evidence>
<evidence type="ECO:0000256" key="1">
    <source>
        <dbReference type="PIRSR" id="PIRSR038925-1"/>
    </source>
</evidence>
<feature type="binding site" evidence="3">
    <location>
        <begin position="272"/>
        <end position="273"/>
    </location>
    <ligand>
        <name>ATP</name>
        <dbReference type="ChEBI" id="CHEBI:30616"/>
    </ligand>
</feature>
<dbReference type="SUPFAM" id="SSF140931">
    <property type="entry name" value="Fic-like"/>
    <property type="match status" value="1"/>
</dbReference>
<proteinExistence type="predicted"/>
<feature type="binding site" evidence="1">
    <location>
        <position position="272"/>
    </location>
    <ligand>
        <name>ATP</name>
        <dbReference type="ChEBI" id="CHEBI:30616"/>
    </ligand>
</feature>
<dbReference type="PATRIC" id="fig|1203554.3.peg.1875"/>
<dbReference type="Gene3D" id="1.10.3290.10">
    <property type="entry name" value="Fido-like domain"/>
    <property type="match status" value="1"/>
</dbReference>
<evidence type="ECO:0000313" key="7">
    <source>
        <dbReference type="Proteomes" id="UP000014400"/>
    </source>
</evidence>
<keyword evidence="4" id="KW-1133">Transmembrane helix</keyword>
<keyword evidence="7" id="KW-1185">Reference proteome</keyword>
<feature type="binding site" evidence="1">
    <location>
        <begin position="235"/>
        <end position="241"/>
    </location>
    <ligand>
        <name>ATP</name>
        <dbReference type="ChEBI" id="CHEBI:30616"/>
    </ligand>
</feature>
<dbReference type="Pfam" id="PF13784">
    <property type="entry name" value="Fic_N"/>
    <property type="match status" value="1"/>
</dbReference>
<protein>
    <recommendedName>
        <fullName evidence="5">Fido domain-containing protein</fullName>
    </recommendedName>
</protein>
<dbReference type="PROSITE" id="PS51459">
    <property type="entry name" value="FIDO"/>
    <property type="match status" value="1"/>
</dbReference>
<evidence type="ECO:0000256" key="3">
    <source>
        <dbReference type="PIRSR" id="PIRSR640198-2"/>
    </source>
</evidence>
<keyword evidence="4" id="KW-0812">Transmembrane</keyword>
<dbReference type="EMBL" id="ATCF01000025">
    <property type="protein sequence ID" value="EPD98404.1"/>
    <property type="molecule type" value="Genomic_DNA"/>
</dbReference>
<dbReference type="InterPro" id="IPR026287">
    <property type="entry name" value="SoFic-like"/>
</dbReference>
<dbReference type="GO" id="GO:0005524">
    <property type="term" value="F:ATP binding"/>
    <property type="evidence" value="ECO:0007669"/>
    <property type="project" value="UniProtKB-KW"/>
</dbReference>
<feature type="binding site" evidence="3">
    <location>
        <begin position="234"/>
        <end position="241"/>
    </location>
    <ligand>
        <name>ATP</name>
        <dbReference type="ChEBI" id="CHEBI:30616"/>
    </ligand>
</feature>
<organism evidence="6 7">
    <name type="scientific">Sutterella wadsworthensis HGA0223</name>
    <dbReference type="NCBI Taxonomy" id="1203554"/>
    <lineage>
        <taxon>Bacteria</taxon>
        <taxon>Pseudomonadati</taxon>
        <taxon>Pseudomonadota</taxon>
        <taxon>Betaproteobacteria</taxon>
        <taxon>Burkholderiales</taxon>
        <taxon>Sutterellaceae</taxon>
        <taxon>Sutterella</taxon>
    </lineage>
</organism>
<reference evidence="6 7" key="1">
    <citation type="submission" date="2013-04" db="EMBL/GenBank/DDBJ databases">
        <title>The Genome Sequence of Sutterella wadsworthensis HGA0223.</title>
        <authorList>
            <consortium name="The Broad Institute Genomics Platform"/>
            <person name="Earl A."/>
            <person name="Ward D."/>
            <person name="Feldgarden M."/>
            <person name="Gevers D."/>
            <person name="Schmidt T.M."/>
            <person name="Dover J."/>
            <person name="Dai D."/>
            <person name="Walker B."/>
            <person name="Young S."/>
            <person name="Zeng Q."/>
            <person name="Gargeya S."/>
            <person name="Fitzgerald M."/>
            <person name="Haas B."/>
            <person name="Abouelleil A."/>
            <person name="Allen A.W."/>
            <person name="Alvarado L."/>
            <person name="Arachchi H.M."/>
            <person name="Berlin A.M."/>
            <person name="Chapman S.B."/>
            <person name="Gainer-Dewar J."/>
            <person name="Goldberg J."/>
            <person name="Griggs A."/>
            <person name="Gujja S."/>
            <person name="Hansen M."/>
            <person name="Howarth C."/>
            <person name="Imamovic A."/>
            <person name="Ireland A."/>
            <person name="Larimer J."/>
            <person name="McCowan C."/>
            <person name="Murphy C."/>
            <person name="Pearson M."/>
            <person name="Poon T.W."/>
            <person name="Priest M."/>
            <person name="Roberts A."/>
            <person name="Saif S."/>
            <person name="Shea T."/>
            <person name="Sisk P."/>
            <person name="Sykes S."/>
            <person name="Wortman J."/>
            <person name="Nusbaum C."/>
            <person name="Birren B."/>
        </authorList>
    </citation>
    <scope>NUCLEOTIDE SEQUENCE [LARGE SCALE GENOMIC DNA]</scope>
    <source>
        <strain evidence="6 7">HGA0223</strain>
    </source>
</reference>
<dbReference type="InterPro" id="IPR036597">
    <property type="entry name" value="Fido-like_dom_sf"/>
</dbReference>
<dbReference type="PANTHER" id="PTHR13504:SF38">
    <property type="entry name" value="FIDO DOMAIN-CONTAINING PROTEIN"/>
    <property type="match status" value="1"/>
</dbReference>
<dbReference type="PANTHER" id="PTHR13504">
    <property type="entry name" value="FIDO DOMAIN-CONTAINING PROTEIN DDB_G0283145"/>
    <property type="match status" value="1"/>
</dbReference>
<feature type="domain" description="Fido" evidence="5">
    <location>
        <begin position="142"/>
        <end position="294"/>
    </location>
</feature>
<dbReference type="PIRSF" id="PIRSF038925">
    <property type="entry name" value="AMP-prot_trans"/>
    <property type="match status" value="1"/>
</dbReference>
<keyword evidence="1" id="KW-0547">Nucleotide-binding</keyword>
<sequence length="404" mass="45908">MNPLIKGFAMICRSARSGRLRPNLSGAQTFFSFQPTPLPPEPPVVIDREMTAFLCKIYADIGLLHGLASSIPDLSLFLAMYVRREALFSSQIEGTQATLDDILDPTIDRNANRDVTEVIDNVEAIFFAVEQMKDSNPKGLPLCMRLLRETHQVLLTHSRGRDKNPGEFRSSQNWIGPTGCSLTSASYVPPNLEDMHQALSDLEKFFHQEPPRLDPFINAALIHYQFETIHPFLDGNGRIGRLLILLYLIHAKVLTSPLFYISYFLKLHRGDYYAHMMAVRQDGNYEAWIKFFLIAASAALTDTISSIQKLRDLHDNDSQTVVNATTRKSTQQRLLNFLEYLEHKPIIEIKTTAQQLKLSFPTASKLILRFVELGILQETTGKHRSRVFAYENYLAILRKDGEPL</sequence>
<dbReference type="AlphaFoldDB" id="S3CCX0"/>
<feature type="transmembrane region" description="Helical" evidence="4">
    <location>
        <begin position="242"/>
        <end position="265"/>
    </location>
</feature>
<dbReference type="InterPro" id="IPR025758">
    <property type="entry name" value="Fic/DOC_N"/>
</dbReference>
<dbReference type="STRING" id="1203554.HMPREF1476_01789"/>
<evidence type="ECO:0000256" key="2">
    <source>
        <dbReference type="PIRSR" id="PIRSR640198-1"/>
    </source>
</evidence>
<dbReference type="Proteomes" id="UP000014400">
    <property type="component" value="Unassembled WGS sequence"/>
</dbReference>